<feature type="compositionally biased region" description="Basic and acidic residues" evidence="1">
    <location>
        <begin position="68"/>
        <end position="110"/>
    </location>
</feature>
<dbReference type="Proteomes" id="UP001189429">
    <property type="component" value="Unassembled WGS sequence"/>
</dbReference>
<gene>
    <name evidence="2" type="ORF">PCOR1329_LOCUS74791</name>
</gene>
<sequence length="240" mass="25575">DSEAKRRRISGKQQGAGQQSGQPADGQGNAGTDAAAAPQELGKRKKRGGAGTAAESGGGKTAAAAAAEEEKAKKKADKEKQKAERERQKAEKERQKAEEAAKKAQDPVEREKMAVASAKKTLFQYSQLVQQARQIIASTEAGGLWASFKADEDLIALKQKMDELPAKVMDNSLLSKCTMTELTKIKSVVGEKHWEAALLAVNGMGQALNSIQGNLKVLMASFELKQQRAASEKVAQAAEA</sequence>
<reference evidence="2" key="1">
    <citation type="submission" date="2023-10" db="EMBL/GenBank/DDBJ databases">
        <authorList>
            <person name="Chen Y."/>
            <person name="Shah S."/>
            <person name="Dougan E. K."/>
            <person name="Thang M."/>
            <person name="Chan C."/>
        </authorList>
    </citation>
    <scope>NUCLEOTIDE SEQUENCE [LARGE SCALE GENOMIC DNA]</scope>
</reference>
<protein>
    <submittedName>
        <fullName evidence="2">Uncharacterized protein</fullName>
    </submittedName>
</protein>
<feature type="region of interest" description="Disordered" evidence="1">
    <location>
        <begin position="1"/>
        <end position="110"/>
    </location>
</feature>
<feature type="non-terminal residue" evidence="2">
    <location>
        <position position="1"/>
    </location>
</feature>
<keyword evidence="3" id="KW-1185">Reference proteome</keyword>
<comment type="caution">
    <text evidence="2">The sequence shown here is derived from an EMBL/GenBank/DDBJ whole genome shotgun (WGS) entry which is preliminary data.</text>
</comment>
<dbReference type="EMBL" id="CAUYUJ010020168">
    <property type="protein sequence ID" value="CAK0896288.1"/>
    <property type="molecule type" value="Genomic_DNA"/>
</dbReference>
<feature type="compositionally biased region" description="Low complexity" evidence="1">
    <location>
        <begin position="11"/>
        <end position="27"/>
    </location>
</feature>
<evidence type="ECO:0000256" key="1">
    <source>
        <dbReference type="SAM" id="MobiDB-lite"/>
    </source>
</evidence>
<organism evidence="2 3">
    <name type="scientific">Prorocentrum cordatum</name>
    <dbReference type="NCBI Taxonomy" id="2364126"/>
    <lineage>
        <taxon>Eukaryota</taxon>
        <taxon>Sar</taxon>
        <taxon>Alveolata</taxon>
        <taxon>Dinophyceae</taxon>
        <taxon>Prorocentrales</taxon>
        <taxon>Prorocentraceae</taxon>
        <taxon>Prorocentrum</taxon>
    </lineage>
</organism>
<proteinExistence type="predicted"/>
<feature type="compositionally biased region" description="Basic residues" evidence="1">
    <location>
        <begin position="1"/>
        <end position="10"/>
    </location>
</feature>
<name>A0ABN9X9V2_9DINO</name>
<accession>A0ABN9X9V2</accession>
<evidence type="ECO:0000313" key="2">
    <source>
        <dbReference type="EMBL" id="CAK0896288.1"/>
    </source>
</evidence>
<evidence type="ECO:0000313" key="3">
    <source>
        <dbReference type="Proteomes" id="UP001189429"/>
    </source>
</evidence>